<protein>
    <submittedName>
        <fullName evidence="2">Phage shock protein G</fullName>
    </submittedName>
</protein>
<keyword evidence="1" id="KW-1133">Transmembrane helix</keyword>
<dbReference type="RefSeq" id="WP_086636742.1">
    <property type="nucleotide sequence ID" value="NZ_MRZU01000003.1"/>
</dbReference>
<dbReference type="AlphaFoldDB" id="A0A1Y3GB37"/>
<feature type="transmembrane region" description="Helical" evidence="1">
    <location>
        <begin position="25"/>
        <end position="44"/>
    </location>
</feature>
<accession>A0A1Y3GB37</accession>
<keyword evidence="1" id="KW-0812">Transmembrane</keyword>
<evidence type="ECO:0000313" key="2">
    <source>
        <dbReference type="EMBL" id="OUJ18671.1"/>
    </source>
</evidence>
<organism evidence="2 3">
    <name type="scientific">Methanonatronarchaeum thermophilum</name>
    <dbReference type="NCBI Taxonomy" id="1927129"/>
    <lineage>
        <taxon>Archaea</taxon>
        <taxon>Methanobacteriati</taxon>
        <taxon>Methanobacteriota</taxon>
        <taxon>Methanonatronarchaeia</taxon>
        <taxon>Methanonatronarchaeales</taxon>
        <taxon>Methanonatronarchaeaceae</taxon>
        <taxon>Methanonatronarchaeum</taxon>
    </lineage>
</organism>
<evidence type="ECO:0000256" key="1">
    <source>
        <dbReference type="SAM" id="Phobius"/>
    </source>
</evidence>
<proteinExistence type="predicted"/>
<name>A0A1Y3GB37_9EURY</name>
<reference evidence="2 3" key="1">
    <citation type="submission" date="2016-12" db="EMBL/GenBank/DDBJ databases">
        <title>Discovery of methanogenic haloarchaea.</title>
        <authorList>
            <person name="Sorokin D.Y."/>
            <person name="Makarova K.S."/>
            <person name="Abbas B."/>
            <person name="Ferrer M."/>
            <person name="Golyshin P.N."/>
        </authorList>
    </citation>
    <scope>NUCLEOTIDE SEQUENCE [LARGE SCALE GENOMIC DNA]</scope>
    <source>
        <strain evidence="2">AMET1</strain>
    </source>
</reference>
<gene>
    <name evidence="2" type="ORF">AMET1_0318</name>
</gene>
<comment type="caution">
    <text evidence="2">The sequence shown here is derived from an EMBL/GenBank/DDBJ whole genome shotgun (WGS) entry which is preliminary data.</text>
</comment>
<keyword evidence="1" id="KW-0472">Membrane</keyword>
<sequence>MVSVLAALMSLARFFKPIFDLVVKLLSWLFYAMMVMLAVASWVLKKARSGELTEELVKKIRLFLDKILGFEEDFEEGFEDTA</sequence>
<evidence type="ECO:0000313" key="3">
    <source>
        <dbReference type="Proteomes" id="UP000195137"/>
    </source>
</evidence>
<keyword evidence="3" id="KW-1185">Reference proteome</keyword>
<dbReference type="Proteomes" id="UP000195137">
    <property type="component" value="Unassembled WGS sequence"/>
</dbReference>
<dbReference type="EMBL" id="MRZU01000003">
    <property type="protein sequence ID" value="OUJ18671.1"/>
    <property type="molecule type" value="Genomic_DNA"/>
</dbReference>